<reference evidence="1 2" key="1">
    <citation type="submission" date="2020-08" db="EMBL/GenBank/DDBJ databases">
        <title>Sequencing the genomes of 1000 actinobacteria strains.</title>
        <authorList>
            <person name="Klenk H.-P."/>
        </authorList>
    </citation>
    <scope>NUCLEOTIDE SEQUENCE [LARGE SCALE GENOMIC DNA]</scope>
    <source>
        <strain evidence="1 2">DSM 44320</strain>
    </source>
</reference>
<dbReference type="RefSeq" id="WP_183649341.1">
    <property type="nucleotide sequence ID" value="NZ_JACIBV010000001.1"/>
</dbReference>
<dbReference type="GeneID" id="95390264"/>
<sequence>MAVTQRRMTLAPGLPHEMPLEMIQRRPGFALELLALATDGDPTGYGDARLESVDLNIRDRACLGGNRGHHRSTGQ</sequence>
<dbReference type="EMBL" id="JACIBV010000001">
    <property type="protein sequence ID" value="MBB3728000.1"/>
    <property type="molecule type" value="Genomic_DNA"/>
</dbReference>
<protein>
    <submittedName>
        <fullName evidence="1">Uncharacterized protein</fullName>
    </submittedName>
</protein>
<accession>A0A7W5V656</accession>
<gene>
    <name evidence="1" type="ORF">FHR33_003860</name>
</gene>
<keyword evidence="2" id="KW-1185">Reference proteome</keyword>
<proteinExistence type="predicted"/>
<evidence type="ECO:0000313" key="2">
    <source>
        <dbReference type="Proteomes" id="UP000579945"/>
    </source>
</evidence>
<evidence type="ECO:0000313" key="1">
    <source>
        <dbReference type="EMBL" id="MBB3728000.1"/>
    </source>
</evidence>
<organism evidence="1 2">
    <name type="scientific">Nonomuraea dietziae</name>
    <dbReference type="NCBI Taxonomy" id="65515"/>
    <lineage>
        <taxon>Bacteria</taxon>
        <taxon>Bacillati</taxon>
        <taxon>Actinomycetota</taxon>
        <taxon>Actinomycetes</taxon>
        <taxon>Streptosporangiales</taxon>
        <taxon>Streptosporangiaceae</taxon>
        <taxon>Nonomuraea</taxon>
    </lineage>
</organism>
<name>A0A7W5V656_9ACTN</name>
<dbReference type="AlphaFoldDB" id="A0A7W5V656"/>
<comment type="caution">
    <text evidence="1">The sequence shown here is derived from an EMBL/GenBank/DDBJ whole genome shotgun (WGS) entry which is preliminary data.</text>
</comment>
<dbReference type="Proteomes" id="UP000579945">
    <property type="component" value="Unassembled WGS sequence"/>
</dbReference>